<protein>
    <submittedName>
        <fullName evidence="3">Uncharacterized protein</fullName>
    </submittedName>
</protein>
<sequence>MSSSTPLNSSIVVSSSTSPSDAANDYDYEGAAIYIAAILIWYSAGLVLMLFFRVRPRTFESRFLFDYETSGKSASSNANPFARYHDIQADNLKKQILYELKDPENRQRLWKIYYASAEKQNEPHAQYYQTITADSVTIGHINRKLADIHRMNARKDNGNDDDILPTTVLHTSHDNRFDTSKFFSKRFTSRRSSFGSLHNRRPIFRVSSQPQTPIATAAAQGEAPVVEKTSTPLATNGSQKRSNNHSIRFTVEKVPETNRKCSAVAENIS</sequence>
<dbReference type="EMBL" id="CAJNOR010000897">
    <property type="protein sequence ID" value="CAF1031947.1"/>
    <property type="molecule type" value="Genomic_DNA"/>
</dbReference>
<feature type="transmembrane region" description="Helical" evidence="2">
    <location>
        <begin position="31"/>
        <end position="52"/>
    </location>
</feature>
<accession>A0A814J6U1</accession>
<evidence type="ECO:0000256" key="2">
    <source>
        <dbReference type="SAM" id="Phobius"/>
    </source>
</evidence>
<keyword evidence="2" id="KW-1133">Transmembrane helix</keyword>
<gene>
    <name evidence="3" type="ORF">XAT740_LOCUS14797</name>
</gene>
<organism evidence="3 4">
    <name type="scientific">Adineta ricciae</name>
    <name type="common">Rotifer</name>
    <dbReference type="NCBI Taxonomy" id="249248"/>
    <lineage>
        <taxon>Eukaryota</taxon>
        <taxon>Metazoa</taxon>
        <taxon>Spiralia</taxon>
        <taxon>Gnathifera</taxon>
        <taxon>Rotifera</taxon>
        <taxon>Eurotatoria</taxon>
        <taxon>Bdelloidea</taxon>
        <taxon>Adinetida</taxon>
        <taxon>Adinetidae</taxon>
        <taxon>Adineta</taxon>
    </lineage>
</organism>
<evidence type="ECO:0000313" key="4">
    <source>
        <dbReference type="Proteomes" id="UP000663828"/>
    </source>
</evidence>
<comment type="caution">
    <text evidence="3">The sequence shown here is derived from an EMBL/GenBank/DDBJ whole genome shotgun (WGS) entry which is preliminary data.</text>
</comment>
<name>A0A814J6U1_ADIRI</name>
<feature type="compositionally biased region" description="Polar residues" evidence="1">
    <location>
        <begin position="228"/>
        <end position="245"/>
    </location>
</feature>
<dbReference type="Proteomes" id="UP000663828">
    <property type="component" value="Unassembled WGS sequence"/>
</dbReference>
<proteinExistence type="predicted"/>
<keyword evidence="4" id="KW-1185">Reference proteome</keyword>
<feature type="region of interest" description="Disordered" evidence="1">
    <location>
        <begin position="1"/>
        <end position="21"/>
    </location>
</feature>
<evidence type="ECO:0000313" key="3">
    <source>
        <dbReference type="EMBL" id="CAF1031947.1"/>
    </source>
</evidence>
<keyword evidence="2" id="KW-0472">Membrane</keyword>
<reference evidence="3" key="1">
    <citation type="submission" date="2021-02" db="EMBL/GenBank/DDBJ databases">
        <authorList>
            <person name="Nowell W R."/>
        </authorList>
    </citation>
    <scope>NUCLEOTIDE SEQUENCE</scope>
</reference>
<evidence type="ECO:0000256" key="1">
    <source>
        <dbReference type="SAM" id="MobiDB-lite"/>
    </source>
</evidence>
<dbReference type="AlphaFoldDB" id="A0A814J6U1"/>
<keyword evidence="2" id="KW-0812">Transmembrane</keyword>
<feature type="region of interest" description="Disordered" evidence="1">
    <location>
        <begin position="216"/>
        <end position="245"/>
    </location>
</feature>